<evidence type="ECO:0000256" key="11">
    <source>
        <dbReference type="SAM" id="MobiDB-lite"/>
    </source>
</evidence>
<feature type="domain" description="Malate synthase TIM barrel" evidence="12">
    <location>
        <begin position="407"/>
        <end position="639"/>
    </location>
</feature>
<keyword evidence="5" id="KW-0808">Transferase</keyword>
<evidence type="ECO:0000256" key="1">
    <source>
        <dbReference type="ARBA" id="ARBA00001946"/>
    </source>
</evidence>
<dbReference type="SUPFAM" id="SSF51645">
    <property type="entry name" value="Malate synthase G"/>
    <property type="match status" value="1"/>
</dbReference>
<feature type="domain" description="Malate synthase C-terminal" evidence="15">
    <location>
        <begin position="660"/>
        <end position="741"/>
    </location>
</feature>
<evidence type="ECO:0000259" key="13">
    <source>
        <dbReference type="Pfam" id="PF20656"/>
    </source>
</evidence>
<evidence type="ECO:0000256" key="4">
    <source>
        <dbReference type="ARBA" id="ARBA00022532"/>
    </source>
</evidence>
<keyword evidence="2" id="KW-0329">Glyoxylate bypass</keyword>
<proteinExistence type="predicted"/>
<dbReference type="Gene3D" id="3.20.20.360">
    <property type="entry name" value="Malate synthase, domain 3"/>
    <property type="match status" value="2"/>
</dbReference>
<dbReference type="InterPro" id="IPR046363">
    <property type="entry name" value="MS_N_TIM-barrel_dom"/>
</dbReference>
<dbReference type="AlphaFoldDB" id="A0A7S4RLR4"/>
<dbReference type="InterPro" id="IPR001465">
    <property type="entry name" value="Malate_synthase_TIM"/>
</dbReference>
<dbReference type="Pfam" id="PF20658">
    <property type="entry name" value="MSG_insertion"/>
    <property type="match status" value="1"/>
</dbReference>
<dbReference type="Pfam" id="PF20659">
    <property type="entry name" value="MS_C"/>
    <property type="match status" value="1"/>
</dbReference>
<protein>
    <recommendedName>
        <fullName evidence="17">Malate synthase</fullName>
    </recommendedName>
</protein>
<dbReference type="PANTHER" id="PTHR42739">
    <property type="entry name" value="MALATE SYNTHASE G"/>
    <property type="match status" value="1"/>
</dbReference>
<feature type="active site" description="Proton donor" evidence="10">
    <location>
        <position position="699"/>
    </location>
</feature>
<dbReference type="GO" id="GO:0005829">
    <property type="term" value="C:cytosol"/>
    <property type="evidence" value="ECO:0007669"/>
    <property type="project" value="TreeGrafter"/>
</dbReference>
<comment type="cofactor">
    <cofactor evidence="1">
        <name>Mg(2+)</name>
        <dbReference type="ChEBI" id="CHEBI:18420"/>
    </cofactor>
</comment>
<dbReference type="NCBIfam" id="NF002825">
    <property type="entry name" value="PRK02999.1"/>
    <property type="match status" value="1"/>
</dbReference>
<feature type="region of interest" description="Disordered" evidence="11">
    <location>
        <begin position="1"/>
        <end position="21"/>
    </location>
</feature>
<dbReference type="Pfam" id="PF20656">
    <property type="entry name" value="MS_N"/>
    <property type="match status" value="1"/>
</dbReference>
<sequence>MWAALPQPMPPSPASLDPAGCAEGSREGVAAAAVPDSYVAMGGLRVHPALVRVVEEAVCPGTGFSAAYFWSCLERLTQEFRSQVEECLAVRDVMQAEIDNFYDRRRRAGATFSEQGALDESAAFLRKIGYIERSYGPASVDTQFVDPEIAQIPAPQLVAPADNVRYVLNAVNARWGSLYGALYGFDVLPNSAMLARPLGRGEAPAERNPLREEAVVEFGNRLLDEIAPLAWGTWGDVVRLWPKFVGSTQHLEVLLKSGAATSLRKPWLFVGSSGYLGPPDAAAAREIHKASPSVSDKGRIFLRHHGLHFVLDVDRGRPIGRGSLSGISDIYMESALTAILDMEDSVATVDAEDKARLYANICGVFRGTLEERVAQDGHLKTRRMRNDVWLRDVTGKAITLPGRALCLVRNVGHHLFTDAVMTADGRPVPEGFLDCLVTVAAAFQDLRGLGRIYNSRAGSVYIVKPKMHGPREVMVTNNFFGKVEELFGLRRNTIKMGVLDEERRTSVNLGECIRVASQRVFFINAGFMDRTGDEIHTCMFAGPMVRKADMKFEPWFKAYEDSTVDVGLTSGFQGKGQIGKGMWRKPDSMKAMLESKIEEVMAGASTAWVPSPAAATLHSIHYHRVDVQARQMQIAMRPPSHVEGMLQPPLLREPLSKEAILQELRENAQSMLGYVVQWVDFGVGCCEMRDLCDVAVTEDRATLRISSQLLANWLHHGLISEEELRSAFAEMAAVVDAQSRDVLPGYRPMCEHPESNIAFCTALRLVLEGRRAAGGYTERVLREARRRAKAAAAAARL</sequence>
<dbReference type="InterPro" id="IPR006253">
    <property type="entry name" value="Malate_synthG"/>
</dbReference>
<dbReference type="InterPro" id="IPR048355">
    <property type="entry name" value="MS_C"/>
</dbReference>
<keyword evidence="8" id="KW-0558">Oxidation</keyword>
<dbReference type="PANTHER" id="PTHR42739:SF1">
    <property type="entry name" value="MALATE SYNTHASE G"/>
    <property type="match status" value="1"/>
</dbReference>
<evidence type="ECO:0000259" key="14">
    <source>
        <dbReference type="Pfam" id="PF20658"/>
    </source>
</evidence>
<keyword evidence="4" id="KW-0816">Tricarboxylic acid cycle</keyword>
<accession>A0A7S4RLR4</accession>
<dbReference type="GO" id="GO:0006099">
    <property type="term" value="P:tricarboxylic acid cycle"/>
    <property type="evidence" value="ECO:0007669"/>
    <property type="project" value="UniProtKB-KW"/>
</dbReference>
<evidence type="ECO:0000313" key="16">
    <source>
        <dbReference type="EMBL" id="CAE4617487.1"/>
    </source>
</evidence>
<evidence type="ECO:0000256" key="10">
    <source>
        <dbReference type="PIRSR" id="PIRSR601465-50"/>
    </source>
</evidence>
<evidence type="ECO:0000259" key="12">
    <source>
        <dbReference type="Pfam" id="PF01274"/>
    </source>
</evidence>
<dbReference type="GO" id="GO:0009436">
    <property type="term" value="P:glyoxylate catabolic process"/>
    <property type="evidence" value="ECO:0007669"/>
    <property type="project" value="TreeGrafter"/>
</dbReference>
<evidence type="ECO:0000259" key="15">
    <source>
        <dbReference type="Pfam" id="PF20659"/>
    </source>
</evidence>
<feature type="domain" description="Malate synthase N-terminal" evidence="13">
    <location>
        <begin position="50"/>
        <end position="100"/>
    </location>
</feature>
<organism evidence="16">
    <name type="scientific">Alexandrium monilatum</name>
    <dbReference type="NCBI Taxonomy" id="311494"/>
    <lineage>
        <taxon>Eukaryota</taxon>
        <taxon>Sar</taxon>
        <taxon>Alveolata</taxon>
        <taxon>Dinophyceae</taxon>
        <taxon>Gonyaulacales</taxon>
        <taxon>Pyrocystaceae</taxon>
        <taxon>Alexandrium</taxon>
    </lineage>
</organism>
<dbReference type="GO" id="GO:0000287">
    <property type="term" value="F:magnesium ion binding"/>
    <property type="evidence" value="ECO:0007669"/>
    <property type="project" value="TreeGrafter"/>
</dbReference>
<dbReference type="Pfam" id="PF01274">
    <property type="entry name" value="MS_TIM-barrel"/>
    <property type="match status" value="1"/>
</dbReference>
<dbReference type="InterPro" id="IPR048357">
    <property type="entry name" value="MSG_insertion"/>
</dbReference>
<dbReference type="InterPro" id="IPR048356">
    <property type="entry name" value="MS_N"/>
</dbReference>
<dbReference type="InterPro" id="IPR044856">
    <property type="entry name" value="Malate_synth_C_sf"/>
</dbReference>
<feature type="active site" description="Proton acceptor" evidence="10">
    <location>
        <position position="409"/>
    </location>
</feature>
<evidence type="ECO:0000256" key="7">
    <source>
        <dbReference type="ARBA" id="ARBA00022842"/>
    </source>
</evidence>
<keyword evidence="6" id="KW-0479">Metal-binding</keyword>
<comment type="catalytic activity">
    <reaction evidence="9">
        <text>glyoxylate + acetyl-CoA + H2O = (S)-malate + CoA + H(+)</text>
        <dbReference type="Rhea" id="RHEA:18181"/>
        <dbReference type="ChEBI" id="CHEBI:15377"/>
        <dbReference type="ChEBI" id="CHEBI:15378"/>
        <dbReference type="ChEBI" id="CHEBI:15589"/>
        <dbReference type="ChEBI" id="CHEBI:36655"/>
        <dbReference type="ChEBI" id="CHEBI:57287"/>
        <dbReference type="ChEBI" id="CHEBI:57288"/>
        <dbReference type="EC" id="2.3.3.9"/>
    </reaction>
</comment>
<evidence type="ECO:0008006" key="17">
    <source>
        <dbReference type="Google" id="ProtNLM"/>
    </source>
</evidence>
<evidence type="ECO:0000256" key="9">
    <source>
        <dbReference type="ARBA" id="ARBA00047918"/>
    </source>
</evidence>
<evidence type="ECO:0000256" key="8">
    <source>
        <dbReference type="ARBA" id="ARBA00023097"/>
    </source>
</evidence>
<name>A0A7S4RLR4_9DINO</name>
<dbReference type="GO" id="GO:0004474">
    <property type="term" value="F:malate synthase activity"/>
    <property type="evidence" value="ECO:0007669"/>
    <property type="project" value="UniProtKB-EC"/>
</dbReference>
<dbReference type="GO" id="GO:0006097">
    <property type="term" value="P:glyoxylate cycle"/>
    <property type="evidence" value="ECO:0007669"/>
    <property type="project" value="UniProtKB-KW"/>
</dbReference>
<evidence type="ECO:0000256" key="2">
    <source>
        <dbReference type="ARBA" id="ARBA00022435"/>
    </source>
</evidence>
<reference evidence="16" key="1">
    <citation type="submission" date="2021-01" db="EMBL/GenBank/DDBJ databases">
        <authorList>
            <person name="Corre E."/>
            <person name="Pelletier E."/>
            <person name="Niang G."/>
            <person name="Scheremetjew M."/>
            <person name="Finn R."/>
            <person name="Kale V."/>
            <person name="Holt S."/>
            <person name="Cochrane G."/>
            <person name="Meng A."/>
            <person name="Brown T."/>
            <person name="Cohen L."/>
        </authorList>
    </citation>
    <scope>NUCLEOTIDE SEQUENCE</scope>
    <source>
        <strain evidence="16">CCMP3105</strain>
    </source>
</reference>
<gene>
    <name evidence="16" type="ORF">AMON00008_LOCUS36889</name>
</gene>
<evidence type="ECO:0000256" key="3">
    <source>
        <dbReference type="ARBA" id="ARBA00022490"/>
    </source>
</evidence>
<evidence type="ECO:0000256" key="5">
    <source>
        <dbReference type="ARBA" id="ARBA00022679"/>
    </source>
</evidence>
<feature type="domain" description="Malate synthase G alpha-beta insertion" evidence="14">
    <location>
        <begin position="208"/>
        <end position="276"/>
    </location>
</feature>
<dbReference type="InterPro" id="IPR011076">
    <property type="entry name" value="Malate_synth_sf"/>
</dbReference>
<keyword evidence="3" id="KW-0963">Cytoplasm</keyword>
<evidence type="ECO:0000256" key="6">
    <source>
        <dbReference type="ARBA" id="ARBA00022723"/>
    </source>
</evidence>
<dbReference type="Gene3D" id="1.20.1220.12">
    <property type="entry name" value="Malate synthase, domain III"/>
    <property type="match status" value="1"/>
</dbReference>
<dbReference type="EMBL" id="HBNR01052566">
    <property type="protein sequence ID" value="CAE4617487.1"/>
    <property type="molecule type" value="Transcribed_RNA"/>
</dbReference>
<keyword evidence="7" id="KW-0460">Magnesium</keyword>